<keyword evidence="4" id="KW-1185">Reference proteome</keyword>
<evidence type="ECO:0000256" key="1">
    <source>
        <dbReference type="SAM" id="MobiDB-lite"/>
    </source>
</evidence>
<gene>
    <name evidence="3" type="ORF">SAMN05421647_106250</name>
</gene>
<feature type="compositionally biased region" description="Basic and acidic residues" evidence="1">
    <location>
        <begin position="174"/>
        <end position="190"/>
    </location>
</feature>
<dbReference type="EMBL" id="FTMN01000006">
    <property type="protein sequence ID" value="SIQ61437.1"/>
    <property type="molecule type" value="Genomic_DNA"/>
</dbReference>
<accession>A0A1N6U7C1</accession>
<reference evidence="3 4" key="1">
    <citation type="submission" date="2017-01" db="EMBL/GenBank/DDBJ databases">
        <authorList>
            <person name="Mah S.A."/>
            <person name="Swanson W.J."/>
            <person name="Moy G.W."/>
            <person name="Vacquier V.D."/>
        </authorList>
    </citation>
    <scope>NUCLEOTIDE SEQUENCE [LARGE SCALE GENOMIC DNA]</scope>
    <source>
        <strain evidence="3 4">DSM 7027</strain>
    </source>
</reference>
<dbReference type="RefSeq" id="WP_076463599.1">
    <property type="nucleotide sequence ID" value="NZ_FTMN01000006.1"/>
</dbReference>
<sequence>MSQASKVVHLASARPESVSVSAKGGYICLFRSLQGAAFASRPEYLSAWVHMLLMATHKPHRAMLGSRSIELQPGQFISGRKALATLVGVTEKQMRTILDFMVDEGMLAKSSSRVGTVFTILNFEEYQGGAGQRSSAPKASSRRPSSASSSHGGPTKGQEGPTVQGQHEGQVSKAVDRPENKGSRADRDSLRANLWASPKTAKRATKQENNNSTSSTVSASEAFPMRWDWQPGESFSDRCRQAGIDLSNLESNEVRAWVGEFRSYWSDRADTFRQGHWEHKLVQQLRRCLARKSALPLEASVKSLATQRREQRAAISAATMDIQDTSW</sequence>
<evidence type="ECO:0000259" key="2">
    <source>
        <dbReference type="Pfam" id="PF17948"/>
    </source>
</evidence>
<dbReference type="AlphaFoldDB" id="A0A1N6U7C1"/>
<name>A0A1N6U7C1_9GAMM</name>
<dbReference type="InterPro" id="IPR040480">
    <property type="entry name" value="DnaT_DNA_bind"/>
</dbReference>
<feature type="compositionally biased region" description="Low complexity" evidence="1">
    <location>
        <begin position="208"/>
        <end position="219"/>
    </location>
</feature>
<dbReference type="Gene3D" id="1.10.8.1180">
    <property type="match status" value="1"/>
</dbReference>
<feature type="region of interest" description="Disordered" evidence="1">
    <location>
        <begin position="129"/>
        <end position="219"/>
    </location>
</feature>
<dbReference type="Pfam" id="PF17948">
    <property type="entry name" value="DnaT"/>
    <property type="match status" value="1"/>
</dbReference>
<proteinExistence type="predicted"/>
<evidence type="ECO:0000313" key="4">
    <source>
        <dbReference type="Proteomes" id="UP000186895"/>
    </source>
</evidence>
<protein>
    <recommendedName>
        <fullName evidence="2">DnaT DNA-binding domain-containing protein</fullName>
    </recommendedName>
</protein>
<feature type="domain" description="DnaT DNA-binding" evidence="2">
    <location>
        <begin position="223"/>
        <end position="293"/>
    </location>
</feature>
<organism evidence="3 4">
    <name type="scientific">Marinobacterium stanieri</name>
    <dbReference type="NCBI Taxonomy" id="49186"/>
    <lineage>
        <taxon>Bacteria</taxon>
        <taxon>Pseudomonadati</taxon>
        <taxon>Pseudomonadota</taxon>
        <taxon>Gammaproteobacteria</taxon>
        <taxon>Oceanospirillales</taxon>
        <taxon>Oceanospirillaceae</taxon>
        <taxon>Marinobacterium</taxon>
    </lineage>
</organism>
<evidence type="ECO:0000313" key="3">
    <source>
        <dbReference type="EMBL" id="SIQ61437.1"/>
    </source>
</evidence>
<dbReference type="STRING" id="49186.SAMN05421647_106250"/>
<dbReference type="Proteomes" id="UP000186895">
    <property type="component" value="Unassembled WGS sequence"/>
</dbReference>
<feature type="compositionally biased region" description="Low complexity" evidence="1">
    <location>
        <begin position="133"/>
        <end position="150"/>
    </location>
</feature>